<dbReference type="Pfam" id="PF03140">
    <property type="entry name" value="DUF247"/>
    <property type="match status" value="1"/>
</dbReference>
<dbReference type="InterPro" id="IPR004158">
    <property type="entry name" value="DUF247_pln"/>
</dbReference>
<gene>
    <name evidence="1" type="ORF">CB5_LOCUS7630</name>
</gene>
<dbReference type="PANTHER" id="PTHR31170:SF25">
    <property type="entry name" value="BNAA09G04570D PROTEIN"/>
    <property type="match status" value="1"/>
</dbReference>
<name>A0A6V7P0U3_ANACO</name>
<protein>
    <submittedName>
        <fullName evidence="1">Uncharacterized protein</fullName>
    </submittedName>
</protein>
<sequence length="410" mass="47456">MGAEEGITRRPDVDEEWITEVEKKIDLAFTGSLQWPWQPKDETEPKICKFTLHQEISRPRLVTAGKFSRPVTVSIGPLHMRQKKITISNKGHFTLMPIIIPTNPTKKLLKLFRDDKTKVLDVVFDKDEIAPDLLILSNQIPFFAIEELFTELKSEKPLHEYALQFFETIHPRSARHCMDENSPPKFLHLLDLFHWSRVPRNKYIELTSSSPQQLDSIDGAQRTPNALGCRECAIIFGKEKPQQPDSINWARHTPKAMELRESATMFEKKTSGSSLDIAFRRRWFKRCIGVLDIPELHIRDYSSFIFHNLIAFEMQPSGRSRCTMAFSAFMRNLLQTEEDVKLLRRSGILASSSLTDSKLVYLFECLSKLTENHQMPSDLCAICHQVQSYHNHPVSRFCGSVNLQYFPNHW</sequence>
<reference evidence="1" key="1">
    <citation type="submission" date="2020-07" db="EMBL/GenBank/DDBJ databases">
        <authorList>
            <person name="Lin J."/>
        </authorList>
    </citation>
    <scope>NUCLEOTIDE SEQUENCE</scope>
</reference>
<dbReference type="AlphaFoldDB" id="A0A6V7P0U3"/>
<organism evidence="1">
    <name type="scientific">Ananas comosus var. bracteatus</name>
    <name type="common">red pineapple</name>
    <dbReference type="NCBI Taxonomy" id="296719"/>
    <lineage>
        <taxon>Eukaryota</taxon>
        <taxon>Viridiplantae</taxon>
        <taxon>Streptophyta</taxon>
        <taxon>Embryophyta</taxon>
        <taxon>Tracheophyta</taxon>
        <taxon>Spermatophyta</taxon>
        <taxon>Magnoliopsida</taxon>
        <taxon>Liliopsida</taxon>
        <taxon>Poales</taxon>
        <taxon>Bromeliaceae</taxon>
        <taxon>Bromelioideae</taxon>
        <taxon>Ananas</taxon>
    </lineage>
</organism>
<evidence type="ECO:0000313" key="1">
    <source>
        <dbReference type="EMBL" id="CAD1824419.1"/>
    </source>
</evidence>
<dbReference type="EMBL" id="LR862144">
    <property type="protein sequence ID" value="CAD1824419.1"/>
    <property type="molecule type" value="Genomic_DNA"/>
</dbReference>
<accession>A0A6V7P0U3</accession>
<dbReference type="PANTHER" id="PTHR31170">
    <property type="entry name" value="BNAC04G53230D PROTEIN"/>
    <property type="match status" value="1"/>
</dbReference>
<proteinExistence type="predicted"/>